<sequence length="578" mass="65545">MERDDPAVAESIVVHAETLCEREDHLWDVINQLSIPLDLLTDHRDQSKAVFETEEMVRAFLYKEIRGFSQSGLAEELGTSSSLVKSCGFNIKDLGKSPSQQDLSYAWGEFSGDTKEIIEAAATSIADVAVEHGVISEGLVPSRPSDDIDQSGQSQREYKREHSTRTIRLARSHMLPEFKTGRAPHRIYSDEELHDMLVRACERKGSAHSEGEYGWLIDDDQTCAGSTLLRAIKKIATPEEMDAQFTLSDFADEDAMPRISRIRDSIMESFDAATDNIINSIRGENPFDQGRKTIAAIDITHEQFHASPWEDKDKGIVKEDFPPMVSGYKKDGEYKRGFKYATITLVGDHAPIILGVEPVKENSKWEPDGSPSFSKADLVDRLLDKAERFVDLDEVLFDRGFYSNEVYARVHDRDLIYTSPVPMYKDDYEAIEDIEAHDTADAAVKHDVPFGHDGEVHHHAEFMYVPSQSDDANGKYAVFVTNRDRVGPEEVKSVCNGYRRRWDIENQYKSVKSFLAKTSSKDYRVRLCNFVFASLIYNLWRLTDYLIKVALDKEIRSPPVLTAKTFVRALGEFLREVD</sequence>
<evidence type="ECO:0000313" key="3">
    <source>
        <dbReference type="EMBL" id="MFC3477734.1"/>
    </source>
</evidence>
<organism evidence="3 4">
    <name type="scientific">Halobacterium litoreum</name>
    <dbReference type="NCBI Taxonomy" id="2039234"/>
    <lineage>
        <taxon>Archaea</taxon>
        <taxon>Methanobacteriati</taxon>
        <taxon>Methanobacteriota</taxon>
        <taxon>Stenosarchaea group</taxon>
        <taxon>Halobacteria</taxon>
        <taxon>Halobacteriales</taxon>
        <taxon>Halobacteriaceae</taxon>
        <taxon>Halobacterium</taxon>
    </lineage>
</organism>
<reference evidence="3 4" key="1">
    <citation type="journal article" date="2019" name="Int. J. Syst. Evol. Microbiol.">
        <title>The Global Catalogue of Microorganisms (GCM) 10K type strain sequencing project: providing services to taxonomists for standard genome sequencing and annotation.</title>
        <authorList>
            <consortium name="The Broad Institute Genomics Platform"/>
            <consortium name="The Broad Institute Genome Sequencing Center for Infectious Disease"/>
            <person name="Wu L."/>
            <person name="Ma J."/>
        </authorList>
    </citation>
    <scope>NUCLEOTIDE SEQUENCE [LARGE SCALE GENOMIC DNA]</scope>
    <source>
        <strain evidence="3 4">CGMCC 1.12562</strain>
    </source>
</reference>
<dbReference type="Pfam" id="PF01609">
    <property type="entry name" value="DDE_Tnp_1"/>
    <property type="match status" value="1"/>
</dbReference>
<accession>A0ABD5NF09</accession>
<dbReference type="RefSeq" id="WP_232571143.1">
    <property type="nucleotide sequence ID" value="NZ_CP089466.1"/>
</dbReference>
<dbReference type="Proteomes" id="UP001595660">
    <property type="component" value="Unassembled WGS sequence"/>
</dbReference>
<name>A0ABD5NF09_9EURY</name>
<evidence type="ECO:0000256" key="1">
    <source>
        <dbReference type="SAM" id="MobiDB-lite"/>
    </source>
</evidence>
<comment type="caution">
    <text evidence="3">The sequence shown here is derived from an EMBL/GenBank/DDBJ whole genome shotgun (WGS) entry which is preliminary data.</text>
</comment>
<dbReference type="EMBL" id="JBHRWN010000002">
    <property type="protein sequence ID" value="MFC3477734.1"/>
    <property type="molecule type" value="Genomic_DNA"/>
</dbReference>
<feature type="region of interest" description="Disordered" evidence="1">
    <location>
        <begin position="138"/>
        <end position="163"/>
    </location>
</feature>
<dbReference type="InterPro" id="IPR002559">
    <property type="entry name" value="Transposase_11"/>
</dbReference>
<dbReference type="GeneID" id="69116332"/>
<keyword evidence="4" id="KW-1185">Reference proteome</keyword>
<protein>
    <submittedName>
        <fullName evidence="3">Transposase</fullName>
    </submittedName>
</protein>
<gene>
    <name evidence="3" type="ORF">ACFOKC_08350</name>
</gene>
<dbReference type="InterPro" id="IPR012337">
    <property type="entry name" value="RNaseH-like_sf"/>
</dbReference>
<evidence type="ECO:0000259" key="2">
    <source>
        <dbReference type="Pfam" id="PF01609"/>
    </source>
</evidence>
<feature type="domain" description="Transposase IS4-like" evidence="2">
    <location>
        <begin position="378"/>
        <end position="539"/>
    </location>
</feature>
<proteinExistence type="predicted"/>
<dbReference type="SUPFAM" id="SSF53098">
    <property type="entry name" value="Ribonuclease H-like"/>
    <property type="match status" value="1"/>
</dbReference>
<evidence type="ECO:0000313" key="4">
    <source>
        <dbReference type="Proteomes" id="UP001595660"/>
    </source>
</evidence>
<dbReference type="AlphaFoldDB" id="A0ABD5NF09"/>